<feature type="domain" description="Chromo" evidence="15">
    <location>
        <begin position="94"/>
        <end position="152"/>
    </location>
</feature>
<evidence type="ECO:0000259" key="16">
    <source>
        <dbReference type="PROSITE" id="PS50280"/>
    </source>
</evidence>
<dbReference type="PROSITE" id="PS50868">
    <property type="entry name" value="POST_SET"/>
    <property type="match status" value="1"/>
</dbReference>
<keyword evidence="5 12" id="KW-0808">Transferase</keyword>
<dbReference type="InterPro" id="IPR011381">
    <property type="entry name" value="H3-K9_MeTrfase_SUV39H1/2-like"/>
</dbReference>
<feature type="binding site" evidence="13">
    <location>
        <position position="318"/>
    </location>
    <ligand>
        <name>Zn(2+)</name>
        <dbReference type="ChEBI" id="CHEBI:29105"/>
        <label>2</label>
    </ligand>
</feature>
<keyword evidence="6 12" id="KW-0949">S-adenosyl-L-methionine</keyword>
<dbReference type="OrthoDB" id="1045173at2759"/>
<name>A0A6A4WH66_AMPAM</name>
<evidence type="ECO:0000256" key="9">
    <source>
        <dbReference type="ARBA" id="ARBA00022853"/>
    </source>
</evidence>
<comment type="catalytic activity">
    <reaction evidence="12">
        <text>L-lysyl(9)-[histone H3] + 3 S-adenosyl-L-methionine = N(6),N(6),N(6)-trimethyl-L-lysyl(9)-[histone H3] + 3 S-adenosyl-L-homocysteine + 3 H(+)</text>
        <dbReference type="Rhea" id="RHEA:60276"/>
        <dbReference type="Rhea" id="RHEA-COMP:15538"/>
        <dbReference type="Rhea" id="RHEA-COMP:15546"/>
        <dbReference type="ChEBI" id="CHEBI:15378"/>
        <dbReference type="ChEBI" id="CHEBI:29969"/>
        <dbReference type="ChEBI" id="CHEBI:57856"/>
        <dbReference type="ChEBI" id="CHEBI:59789"/>
        <dbReference type="ChEBI" id="CHEBI:61961"/>
        <dbReference type="EC" id="2.1.1.355"/>
    </reaction>
</comment>
<sequence length="578" mass="63915">METTETDSLKAVGDTTEPDHPASPDFTTPNESFQSAVDGDPAPAEGAGGDTGGPSRRSSRAGTAPPAGAATGAAKKTDDGNDSDSTTGLEEDEFLVEKILDYTRENGVDMFLIKWKGWNNTHNTWEPQENLSCLEMMIDFFKERELAHQNKRRKTEPSMAREGYVQMFEEEYLQMTPNEVAKEFSQHLVNGQLKFKEKLKPIKTVHMEIESFVRRNGLKPDSLKALRKVRHLRDQLLQHKLVETRERQLVRLKQWEDDINTVCSDSAKIVVENAVDLALPPDNFVYKNDYVPGEGVVIPSDPVIGCDCTVCYPGTSCCSEKAGAPPAYTKAGKLRLQVGQPIYECNKACRCESDCFNRVVQRGRKVKLSIFRTSNGCGWGVKALESIKRGSFVAEYVGEVITNEEAERRGEKYDSVGVTYLFDLDFNDHINLYTVDAAMYGNISHFINHSCEPNLVVYGMWSDCLDPNLPRLALFACRDILKGEQLYFDYNSPLGSNVSGKPLTPTAGAAKPPPTVSVALSPPPADGSRTPPRQEGTPDAPSEALVSPTKSPRRQIGGHPSARITCKCGAKACRRYLF</sequence>
<feature type="compositionally biased region" description="Polar residues" evidence="14">
    <location>
        <begin position="25"/>
        <end position="35"/>
    </location>
</feature>
<dbReference type="InterPro" id="IPR016197">
    <property type="entry name" value="Chromo-like_dom_sf"/>
</dbReference>
<dbReference type="InterPro" id="IPR000953">
    <property type="entry name" value="Chromo/chromo_shadow_dom"/>
</dbReference>
<feature type="binding site" evidence="13">
    <location>
        <position position="345"/>
    </location>
    <ligand>
        <name>Zn(2+)</name>
        <dbReference type="ChEBI" id="CHEBI:29105"/>
        <label>3</label>
    </ligand>
</feature>
<dbReference type="GO" id="GO:0140949">
    <property type="term" value="F:histone H3K9 trimethyltransferase activity"/>
    <property type="evidence" value="ECO:0007669"/>
    <property type="project" value="UniProtKB-EC"/>
</dbReference>
<feature type="binding site" evidence="13">
    <location>
        <position position="351"/>
    </location>
    <ligand>
        <name>Zn(2+)</name>
        <dbReference type="ChEBI" id="CHEBI:29105"/>
        <label>3</label>
    </ligand>
</feature>
<feature type="region of interest" description="Disordered" evidence="14">
    <location>
        <begin position="1"/>
        <end position="89"/>
    </location>
</feature>
<dbReference type="PIRSF" id="PIRSF009343">
    <property type="entry name" value="SUV39_SET"/>
    <property type="match status" value="1"/>
</dbReference>
<dbReference type="CDD" id="cd10542">
    <property type="entry name" value="SET_SUV39H"/>
    <property type="match status" value="1"/>
</dbReference>
<dbReference type="InterPro" id="IPR050973">
    <property type="entry name" value="H3K9_Histone-Lys_N-MTase"/>
</dbReference>
<dbReference type="InterPro" id="IPR007728">
    <property type="entry name" value="Pre-SET_dom"/>
</dbReference>
<dbReference type="Proteomes" id="UP000440578">
    <property type="component" value="Unassembled WGS sequence"/>
</dbReference>
<feature type="domain" description="Pre-SET" evidence="17">
    <location>
        <begin position="304"/>
        <end position="363"/>
    </location>
</feature>
<feature type="binding site" evidence="13">
    <location>
        <position position="311"/>
    </location>
    <ligand>
        <name>Zn(2+)</name>
        <dbReference type="ChEBI" id="CHEBI:29105"/>
        <label>1</label>
    </ligand>
</feature>
<evidence type="ECO:0000256" key="13">
    <source>
        <dbReference type="PIRSR" id="PIRSR009343-2"/>
    </source>
</evidence>
<dbReference type="InterPro" id="IPR017984">
    <property type="entry name" value="Chromo_dom_subgr"/>
</dbReference>
<comment type="similarity">
    <text evidence="12">Belongs to the class V-like SAM-binding methyltransferase superfamily. Histone-lysine methyltransferase family. Suvar3-9 subfamily.</text>
</comment>
<proteinExistence type="inferred from homology"/>
<evidence type="ECO:0000256" key="10">
    <source>
        <dbReference type="ARBA" id="ARBA00023242"/>
    </source>
</evidence>
<evidence type="ECO:0000256" key="14">
    <source>
        <dbReference type="SAM" id="MobiDB-lite"/>
    </source>
</evidence>
<feature type="region of interest" description="Disordered" evidence="14">
    <location>
        <begin position="501"/>
        <end position="559"/>
    </location>
</feature>
<evidence type="ECO:0000313" key="19">
    <source>
        <dbReference type="EMBL" id="KAF0306827.1"/>
    </source>
</evidence>
<reference evidence="19 20" key="1">
    <citation type="submission" date="2019-07" db="EMBL/GenBank/DDBJ databases">
        <title>Draft genome assembly of a fouling barnacle, Amphibalanus amphitrite (Darwin, 1854): The first reference genome for Thecostraca.</title>
        <authorList>
            <person name="Kim W."/>
        </authorList>
    </citation>
    <scope>NUCLEOTIDE SEQUENCE [LARGE SCALE GENOMIC DNA]</scope>
    <source>
        <strain evidence="19">SNU_AA5</strain>
        <tissue evidence="19">Soma without cirri and trophi</tissue>
    </source>
</reference>
<evidence type="ECO:0000259" key="17">
    <source>
        <dbReference type="PROSITE" id="PS50867"/>
    </source>
</evidence>
<dbReference type="GO" id="GO:0008270">
    <property type="term" value="F:zinc ion binding"/>
    <property type="evidence" value="ECO:0007669"/>
    <property type="project" value="UniProtKB-UniRule"/>
</dbReference>
<evidence type="ECO:0000256" key="8">
    <source>
        <dbReference type="ARBA" id="ARBA00022833"/>
    </source>
</evidence>
<comment type="caution">
    <text evidence="19">The sequence shown here is derived from an EMBL/GenBank/DDBJ whole genome shotgun (WGS) entry which is preliminary data.</text>
</comment>
<dbReference type="GO" id="GO:0005634">
    <property type="term" value="C:nucleus"/>
    <property type="evidence" value="ECO:0007669"/>
    <property type="project" value="UniProtKB-SubCell"/>
</dbReference>
<dbReference type="GO" id="GO:0032259">
    <property type="term" value="P:methylation"/>
    <property type="evidence" value="ECO:0007669"/>
    <property type="project" value="UniProtKB-KW"/>
</dbReference>
<feature type="binding site" evidence="13">
    <location>
        <position position="306"/>
    </location>
    <ligand>
        <name>Zn(2+)</name>
        <dbReference type="ChEBI" id="CHEBI:29105"/>
        <label>2</label>
    </ligand>
</feature>
<keyword evidence="20" id="KW-1185">Reference proteome</keyword>
<comment type="subcellular location">
    <subcellularLocation>
        <location evidence="2">Chromosome</location>
        <location evidence="2">Centromere</location>
    </subcellularLocation>
    <subcellularLocation>
        <location evidence="1 12">Nucleus</location>
    </subcellularLocation>
</comment>
<dbReference type="InterPro" id="IPR001214">
    <property type="entry name" value="SET_dom"/>
</dbReference>
<dbReference type="InterPro" id="IPR023779">
    <property type="entry name" value="Chromodomain_CS"/>
</dbReference>
<evidence type="ECO:0000256" key="5">
    <source>
        <dbReference type="ARBA" id="ARBA00022679"/>
    </source>
</evidence>
<keyword evidence="11" id="KW-0137">Centromere</keyword>
<keyword evidence="4 12" id="KW-0489">Methyltransferase</keyword>
<accession>A0A6A4WH66</accession>
<keyword evidence="10 12" id="KW-0539">Nucleus</keyword>
<evidence type="ECO:0000259" key="15">
    <source>
        <dbReference type="PROSITE" id="PS50013"/>
    </source>
</evidence>
<feature type="compositionally biased region" description="Low complexity" evidence="14">
    <location>
        <begin position="61"/>
        <end position="74"/>
    </location>
</feature>
<feature type="binding site" evidence="13">
    <location>
        <position position="451"/>
    </location>
    <ligand>
        <name>Zn(2+)</name>
        <dbReference type="ChEBI" id="CHEBI:29105"/>
        <label>4</label>
    </ligand>
</feature>
<dbReference type="CDD" id="cd00024">
    <property type="entry name" value="CD_CSD"/>
    <property type="match status" value="1"/>
</dbReference>
<evidence type="ECO:0000256" key="6">
    <source>
        <dbReference type="ARBA" id="ARBA00022691"/>
    </source>
</evidence>
<evidence type="ECO:0000256" key="4">
    <source>
        <dbReference type="ARBA" id="ARBA00022603"/>
    </source>
</evidence>
<feature type="binding site" evidence="13">
    <location>
        <position position="311"/>
    </location>
    <ligand>
        <name>Zn(2+)</name>
        <dbReference type="ChEBI" id="CHEBI:29105"/>
        <label>3</label>
    </ligand>
</feature>
<feature type="binding site" evidence="13">
    <location>
        <position position="349"/>
    </location>
    <ligand>
        <name>Zn(2+)</name>
        <dbReference type="ChEBI" id="CHEBI:29105"/>
        <label>2</label>
    </ligand>
</feature>
<dbReference type="GO" id="GO:0000775">
    <property type="term" value="C:chromosome, centromeric region"/>
    <property type="evidence" value="ECO:0007669"/>
    <property type="project" value="UniProtKB-SubCell"/>
</dbReference>
<dbReference type="InterPro" id="IPR046341">
    <property type="entry name" value="SET_dom_sf"/>
</dbReference>
<evidence type="ECO:0000259" key="18">
    <source>
        <dbReference type="PROSITE" id="PS50868"/>
    </source>
</evidence>
<dbReference type="PROSITE" id="PS00598">
    <property type="entry name" value="CHROMO_1"/>
    <property type="match status" value="1"/>
</dbReference>
<dbReference type="SUPFAM" id="SSF54160">
    <property type="entry name" value="Chromo domain-like"/>
    <property type="match status" value="1"/>
</dbReference>
<dbReference type="PANTHER" id="PTHR46223">
    <property type="entry name" value="HISTONE-LYSINE N-METHYLTRANSFERASE SUV39H"/>
    <property type="match status" value="1"/>
</dbReference>
<dbReference type="PRINTS" id="PR00504">
    <property type="entry name" value="CHROMODOMAIN"/>
</dbReference>
<feature type="binding site" evidence="13">
    <location>
        <position position="308"/>
    </location>
    <ligand>
        <name>Zn(2+)</name>
        <dbReference type="ChEBI" id="CHEBI:29105"/>
        <label>1</label>
    </ligand>
</feature>
<feature type="binding site" evidence="13">
    <location>
        <position position="306"/>
    </location>
    <ligand>
        <name>Zn(2+)</name>
        <dbReference type="ChEBI" id="CHEBI:29105"/>
        <label>1</label>
    </ligand>
</feature>
<feature type="binding site" evidence="13">
    <location>
        <position position="345"/>
    </location>
    <ligand>
        <name>Zn(2+)</name>
        <dbReference type="ChEBI" id="CHEBI:29105"/>
        <label>2</label>
    </ligand>
</feature>
<feature type="binding site" evidence="13">
    <location>
        <position position="317"/>
    </location>
    <ligand>
        <name>Zn(2+)</name>
        <dbReference type="ChEBI" id="CHEBI:29105"/>
        <label>1</label>
    </ligand>
</feature>
<evidence type="ECO:0000256" key="3">
    <source>
        <dbReference type="ARBA" id="ARBA00022454"/>
    </source>
</evidence>
<dbReference type="Pfam" id="PF05033">
    <property type="entry name" value="Pre-SET"/>
    <property type="match status" value="1"/>
</dbReference>
<dbReference type="Pfam" id="PF00385">
    <property type="entry name" value="Chromo"/>
    <property type="match status" value="1"/>
</dbReference>
<evidence type="ECO:0000256" key="11">
    <source>
        <dbReference type="ARBA" id="ARBA00023328"/>
    </source>
</evidence>
<protein>
    <recommendedName>
        <fullName evidence="12">Histone-lysine N-methyltransferase</fullName>
        <ecNumber evidence="12">2.1.1.355</ecNumber>
    </recommendedName>
</protein>
<keyword evidence="8 12" id="KW-0862">Zinc</keyword>
<dbReference type="PROSITE" id="PS50013">
    <property type="entry name" value="CHROMO_2"/>
    <property type="match status" value="1"/>
</dbReference>
<organism evidence="19 20">
    <name type="scientific">Amphibalanus amphitrite</name>
    <name type="common">Striped barnacle</name>
    <name type="synonym">Balanus amphitrite</name>
    <dbReference type="NCBI Taxonomy" id="1232801"/>
    <lineage>
        <taxon>Eukaryota</taxon>
        <taxon>Metazoa</taxon>
        <taxon>Ecdysozoa</taxon>
        <taxon>Arthropoda</taxon>
        <taxon>Crustacea</taxon>
        <taxon>Multicrustacea</taxon>
        <taxon>Cirripedia</taxon>
        <taxon>Thoracica</taxon>
        <taxon>Thoracicalcarea</taxon>
        <taxon>Balanomorpha</taxon>
        <taxon>Balanoidea</taxon>
        <taxon>Balanidae</taxon>
        <taxon>Amphibalaninae</taxon>
        <taxon>Amphibalanus</taxon>
    </lineage>
</organism>
<keyword evidence="3" id="KW-0158">Chromosome</keyword>
<keyword evidence="7 12" id="KW-0479">Metal-binding</keyword>
<feature type="domain" description="SET" evidence="16">
    <location>
        <begin position="366"/>
        <end position="491"/>
    </location>
</feature>
<dbReference type="InterPro" id="IPR023780">
    <property type="entry name" value="Chromo_domain"/>
</dbReference>
<dbReference type="PANTHER" id="PTHR46223:SF4">
    <property type="entry name" value="HISTONE-LYSINE N-METHYLTRANSFERASE-RELATED"/>
    <property type="match status" value="1"/>
</dbReference>
<dbReference type="AlphaFoldDB" id="A0A6A4WH66"/>
<dbReference type="EMBL" id="VIIS01000626">
    <property type="protein sequence ID" value="KAF0306827.1"/>
    <property type="molecule type" value="Genomic_DNA"/>
</dbReference>
<gene>
    <name evidence="19" type="primary">suv39h2</name>
    <name evidence="19" type="ORF">FJT64_021717</name>
</gene>
<keyword evidence="9 12" id="KW-0156">Chromatin regulator</keyword>
<dbReference type="PROSITE" id="PS50280">
    <property type="entry name" value="SET"/>
    <property type="match status" value="1"/>
</dbReference>
<dbReference type="SMART" id="SM00468">
    <property type="entry name" value="PreSET"/>
    <property type="match status" value="1"/>
</dbReference>
<feature type="compositionally biased region" description="Pro residues" evidence="14">
    <location>
        <begin position="511"/>
        <end position="525"/>
    </location>
</feature>
<dbReference type="InterPro" id="IPR003616">
    <property type="entry name" value="Post-SET_dom"/>
</dbReference>
<dbReference type="Pfam" id="PF00856">
    <property type="entry name" value="SET"/>
    <property type="match status" value="1"/>
</dbReference>
<dbReference type="PROSITE" id="PS50867">
    <property type="entry name" value="PRE_SET"/>
    <property type="match status" value="1"/>
</dbReference>
<dbReference type="Gene3D" id="2.170.270.10">
    <property type="entry name" value="SET domain"/>
    <property type="match status" value="1"/>
</dbReference>
<feature type="binding site" evidence="13">
    <location>
        <position position="355"/>
    </location>
    <ligand>
        <name>Zn(2+)</name>
        <dbReference type="ChEBI" id="CHEBI:29105"/>
        <label>3</label>
    </ligand>
</feature>
<dbReference type="SMART" id="SM00508">
    <property type="entry name" value="PostSET"/>
    <property type="match status" value="1"/>
</dbReference>
<evidence type="ECO:0000256" key="2">
    <source>
        <dbReference type="ARBA" id="ARBA00004584"/>
    </source>
</evidence>
<dbReference type="SMART" id="SM00317">
    <property type="entry name" value="SET"/>
    <property type="match status" value="1"/>
</dbReference>
<dbReference type="SUPFAM" id="SSF82199">
    <property type="entry name" value="SET domain"/>
    <property type="match status" value="1"/>
</dbReference>
<dbReference type="Gene3D" id="2.40.50.40">
    <property type="match status" value="1"/>
</dbReference>
<evidence type="ECO:0000256" key="7">
    <source>
        <dbReference type="ARBA" id="ARBA00022723"/>
    </source>
</evidence>
<feature type="domain" description="Post-SET" evidence="18">
    <location>
        <begin position="562"/>
        <end position="578"/>
    </location>
</feature>
<dbReference type="EC" id="2.1.1.355" evidence="12"/>
<dbReference type="SMART" id="SM00298">
    <property type="entry name" value="CHROMO"/>
    <property type="match status" value="1"/>
</dbReference>
<evidence type="ECO:0000256" key="12">
    <source>
        <dbReference type="PIRNR" id="PIRNR009343"/>
    </source>
</evidence>
<evidence type="ECO:0000256" key="1">
    <source>
        <dbReference type="ARBA" id="ARBA00004123"/>
    </source>
</evidence>
<evidence type="ECO:0000313" key="20">
    <source>
        <dbReference type="Proteomes" id="UP000440578"/>
    </source>
</evidence>